<reference evidence="1 2" key="1">
    <citation type="submission" date="2018-11" db="EMBL/GenBank/DDBJ databases">
        <authorList>
            <consortium name="Pathogen Informatics"/>
        </authorList>
    </citation>
    <scope>NUCLEOTIDE SEQUENCE [LARGE SCALE GENOMIC DNA]</scope>
</reference>
<evidence type="ECO:0000313" key="2">
    <source>
        <dbReference type="Proteomes" id="UP000278807"/>
    </source>
</evidence>
<keyword evidence="2" id="KW-1185">Reference proteome</keyword>
<name>A0A3P7S292_RODNA</name>
<gene>
    <name evidence="1" type="ORF">HNAJ_LOCUS5616</name>
</gene>
<organism evidence="1 2">
    <name type="scientific">Rodentolepis nana</name>
    <name type="common">Dwarf tapeworm</name>
    <name type="synonym">Hymenolepis nana</name>
    <dbReference type="NCBI Taxonomy" id="102285"/>
    <lineage>
        <taxon>Eukaryota</taxon>
        <taxon>Metazoa</taxon>
        <taxon>Spiralia</taxon>
        <taxon>Lophotrochozoa</taxon>
        <taxon>Platyhelminthes</taxon>
        <taxon>Cestoda</taxon>
        <taxon>Eucestoda</taxon>
        <taxon>Cyclophyllidea</taxon>
        <taxon>Hymenolepididae</taxon>
        <taxon>Rodentolepis</taxon>
    </lineage>
</organism>
<dbReference type="Proteomes" id="UP000278807">
    <property type="component" value="Unassembled WGS sequence"/>
</dbReference>
<proteinExistence type="predicted"/>
<dbReference type="EMBL" id="UZAE01005031">
    <property type="protein sequence ID" value="VDO01476.1"/>
    <property type="molecule type" value="Genomic_DNA"/>
</dbReference>
<accession>A0A3P7S292</accession>
<sequence>MNVQELRKELGFKQYSAVVAVTKTYSSIRSLACCNPEALSTKGQYSEVASRRKCHKVLTFHFNEKSIRLKLKFGDIAVGIIACFSESPFSLDSMLTLDTACILASFDPSSSCC</sequence>
<dbReference type="AlphaFoldDB" id="A0A3P7S292"/>
<protein>
    <submittedName>
        <fullName evidence="1">Uncharacterized protein</fullName>
    </submittedName>
</protein>
<evidence type="ECO:0000313" key="1">
    <source>
        <dbReference type="EMBL" id="VDO01476.1"/>
    </source>
</evidence>